<feature type="region of interest" description="Disordered" evidence="1">
    <location>
        <begin position="1"/>
        <end position="29"/>
    </location>
</feature>
<dbReference type="KEGG" id="cari:FNU76_14655"/>
<name>A0A516SH69_9NEIS</name>
<dbReference type="AlphaFoldDB" id="A0A516SH69"/>
<accession>A0A516SH69</accession>
<organism evidence="2 3">
    <name type="scientific">Chitinimonas arctica</name>
    <dbReference type="NCBI Taxonomy" id="2594795"/>
    <lineage>
        <taxon>Bacteria</taxon>
        <taxon>Pseudomonadati</taxon>
        <taxon>Pseudomonadota</taxon>
        <taxon>Betaproteobacteria</taxon>
        <taxon>Neisseriales</taxon>
        <taxon>Chitinibacteraceae</taxon>
        <taxon>Chitinimonas</taxon>
    </lineage>
</organism>
<dbReference type="EMBL" id="CP041730">
    <property type="protein sequence ID" value="QDQ27496.1"/>
    <property type="molecule type" value="Genomic_DNA"/>
</dbReference>
<reference evidence="3" key="1">
    <citation type="submission" date="2019-07" db="EMBL/GenBank/DDBJ databases">
        <title>Chitinimonas sp. nov., isolated from Ny-Alesund, arctica soil.</title>
        <authorList>
            <person name="Xu Q."/>
            <person name="Peng F."/>
        </authorList>
    </citation>
    <scope>NUCLEOTIDE SEQUENCE [LARGE SCALE GENOMIC DNA]</scope>
    <source>
        <strain evidence="3">R3-44</strain>
    </source>
</reference>
<proteinExistence type="predicted"/>
<feature type="compositionally biased region" description="Polar residues" evidence="1">
    <location>
        <begin position="1"/>
        <end position="14"/>
    </location>
</feature>
<dbReference type="OrthoDB" id="9884050at2"/>
<protein>
    <submittedName>
        <fullName evidence="2">Uncharacterized protein</fullName>
    </submittedName>
</protein>
<evidence type="ECO:0000313" key="2">
    <source>
        <dbReference type="EMBL" id="QDQ27496.1"/>
    </source>
</evidence>
<sequence length="295" mass="32389">MKRKTSAPSVSKANTSKKPRLATPATTLSDMIGARGRKSVELSAFKPEVKVVKNDSWQSLAQNVIDSRGAVYRHQYRLANDMSQKEDVTLAYKHGDFPIKVKEPAPGEFEIPKNNISTGLIDTKARSYPDMMGTFTKGRKGATDAMRVLRGTHLTKGLIGSSAEKRKAAVELAGEIGVSEYARGSTVALTGASTALYMLKHDAIDTDQFSDPDVGYFGAGKGGAKRIRGFNNAVEVFDHYDKSLKKIYNSHASKKNVRPWESGLDLSGQNAAQRKLTTYNAWKAHKFAKWTGREE</sequence>
<gene>
    <name evidence="2" type="ORF">FNU76_14655</name>
</gene>
<evidence type="ECO:0000256" key="1">
    <source>
        <dbReference type="SAM" id="MobiDB-lite"/>
    </source>
</evidence>
<evidence type="ECO:0000313" key="3">
    <source>
        <dbReference type="Proteomes" id="UP000317550"/>
    </source>
</evidence>
<dbReference type="Proteomes" id="UP000317550">
    <property type="component" value="Chromosome"/>
</dbReference>
<keyword evidence="3" id="KW-1185">Reference proteome</keyword>
<dbReference type="RefSeq" id="WP_144278889.1">
    <property type="nucleotide sequence ID" value="NZ_CP041730.1"/>
</dbReference>